<dbReference type="InterPro" id="IPR032675">
    <property type="entry name" value="LRR_dom_sf"/>
</dbReference>
<protein>
    <submittedName>
        <fullName evidence="4 5">Uncharacterized protein</fullName>
    </submittedName>
</protein>
<feature type="signal peptide" evidence="3">
    <location>
        <begin position="1"/>
        <end position="16"/>
    </location>
</feature>
<evidence type="ECO:0000256" key="3">
    <source>
        <dbReference type="SAM" id="SignalP"/>
    </source>
</evidence>
<dbReference type="AlphaFoldDB" id="R7VGZ2"/>
<dbReference type="EMBL" id="AMQN01016629">
    <property type="status" value="NOT_ANNOTATED_CDS"/>
    <property type="molecule type" value="Genomic_DNA"/>
</dbReference>
<evidence type="ECO:0000256" key="1">
    <source>
        <dbReference type="ARBA" id="ARBA00022614"/>
    </source>
</evidence>
<dbReference type="OrthoDB" id="6287021at2759"/>
<dbReference type="PANTHER" id="PTHR24366:SF96">
    <property type="entry name" value="LEUCINE RICH REPEAT CONTAINING 53"/>
    <property type="match status" value="1"/>
</dbReference>
<reference evidence="5" key="3">
    <citation type="submission" date="2015-06" db="UniProtKB">
        <authorList>
            <consortium name="EnsemblMetazoa"/>
        </authorList>
    </citation>
    <scope>IDENTIFICATION</scope>
</reference>
<dbReference type="Proteomes" id="UP000014760">
    <property type="component" value="Unassembled WGS sequence"/>
</dbReference>
<evidence type="ECO:0000313" key="4">
    <source>
        <dbReference type="EMBL" id="ELU17879.1"/>
    </source>
</evidence>
<accession>R7VGZ2</accession>
<evidence type="ECO:0000313" key="6">
    <source>
        <dbReference type="Proteomes" id="UP000014760"/>
    </source>
</evidence>
<evidence type="ECO:0000256" key="2">
    <source>
        <dbReference type="ARBA" id="ARBA00022737"/>
    </source>
</evidence>
<dbReference type="PROSITE" id="PS51450">
    <property type="entry name" value="LRR"/>
    <property type="match status" value="1"/>
</dbReference>
<dbReference type="EnsemblMetazoa" id="CapteT192264">
    <property type="protein sequence ID" value="CapteP192264"/>
    <property type="gene ID" value="CapteG192264"/>
</dbReference>
<sequence length="584" mass="67636">MKNLLWALLLLPLCHSIDLSYNNLVHVPTDIARNETEILINHNLITTIEAGAFSGFDALTLIHLEANALTSIDKHAFVNSTIKTINMSWNKFTKFPYFDQNTLQELNVPYNSIKDFDLHRVLKMNPNVFSLSVHHNKIQSLRVNCTQQTSAVDFIKNQSALTYLHISDNEMDYVEPEVLSRLSKLRYLILPTNRLNFSIWCDYINGTPTAIVDLGKNQVTQFPDFRCIALTLTQLKLANNMISTLNPASIEKLTNLETLDLTNNAITHMDGTSILSLLLSGNPLKCDCRWEWLFLPVEAWREIRERMVPSEEAACLAGHLGHMPWANLTFSKMCPCEYSDRHLYIYVSYKVPLRIIDEEEDKEWPAITSSKCGQNNVLPRTVKGSENWYMHHGTYRMCNGDFSCLSGHTFECLCGIMAANMDYETRKFVWDEYYDSCLAEEKDQNEQLVHELCDKLNFQPKSVSMERVGRKTNDATRQRLLKVTFSTQFEAHSFRARYDQEKKTNGDDIPNLCMRPGRSKEDQAMFKRLINDAHKLNKDARNKQQDVSFSVRDNESIWKFTKKEDETWVKNGPWTWETEHEHKC</sequence>
<proteinExistence type="predicted"/>
<dbReference type="EMBL" id="KB292253">
    <property type="protein sequence ID" value="ELU17879.1"/>
    <property type="molecule type" value="Genomic_DNA"/>
</dbReference>
<reference evidence="6" key="1">
    <citation type="submission" date="2012-12" db="EMBL/GenBank/DDBJ databases">
        <authorList>
            <person name="Hellsten U."/>
            <person name="Grimwood J."/>
            <person name="Chapman J.A."/>
            <person name="Shapiro H."/>
            <person name="Aerts A."/>
            <person name="Otillar R.P."/>
            <person name="Terry A.Y."/>
            <person name="Boore J.L."/>
            <person name="Simakov O."/>
            <person name="Marletaz F."/>
            <person name="Cho S.-J."/>
            <person name="Edsinger-Gonzales E."/>
            <person name="Havlak P."/>
            <person name="Kuo D.-H."/>
            <person name="Larsson T."/>
            <person name="Lv J."/>
            <person name="Arendt D."/>
            <person name="Savage R."/>
            <person name="Osoegawa K."/>
            <person name="de Jong P."/>
            <person name="Lindberg D.R."/>
            <person name="Seaver E.C."/>
            <person name="Weisblat D.A."/>
            <person name="Putnam N.H."/>
            <person name="Grigoriev I.V."/>
            <person name="Rokhsar D.S."/>
        </authorList>
    </citation>
    <scope>NUCLEOTIDE SEQUENCE</scope>
    <source>
        <strain evidence="6">I ESC-2004</strain>
    </source>
</reference>
<dbReference type="PANTHER" id="PTHR24366">
    <property type="entry name" value="IG(IMMUNOGLOBULIN) AND LRR(LEUCINE RICH REPEAT) DOMAINS"/>
    <property type="match status" value="1"/>
</dbReference>
<name>R7VGZ2_CAPTE</name>
<reference evidence="4 6" key="2">
    <citation type="journal article" date="2013" name="Nature">
        <title>Insights into bilaterian evolution from three spiralian genomes.</title>
        <authorList>
            <person name="Simakov O."/>
            <person name="Marletaz F."/>
            <person name="Cho S.J."/>
            <person name="Edsinger-Gonzales E."/>
            <person name="Havlak P."/>
            <person name="Hellsten U."/>
            <person name="Kuo D.H."/>
            <person name="Larsson T."/>
            <person name="Lv J."/>
            <person name="Arendt D."/>
            <person name="Savage R."/>
            <person name="Osoegawa K."/>
            <person name="de Jong P."/>
            <person name="Grimwood J."/>
            <person name="Chapman J.A."/>
            <person name="Shapiro H."/>
            <person name="Aerts A."/>
            <person name="Otillar R.P."/>
            <person name="Terry A.Y."/>
            <person name="Boore J.L."/>
            <person name="Grigoriev I.V."/>
            <person name="Lindberg D.R."/>
            <person name="Seaver E.C."/>
            <person name="Weisblat D.A."/>
            <person name="Putnam N.H."/>
            <person name="Rokhsar D.S."/>
        </authorList>
    </citation>
    <scope>NUCLEOTIDE SEQUENCE</scope>
    <source>
        <strain evidence="4 6">I ESC-2004</strain>
    </source>
</reference>
<dbReference type="Pfam" id="PF13855">
    <property type="entry name" value="LRR_8"/>
    <property type="match status" value="3"/>
</dbReference>
<gene>
    <name evidence="4" type="ORF">CAPTEDRAFT_192264</name>
</gene>
<dbReference type="Gene3D" id="3.80.10.10">
    <property type="entry name" value="Ribonuclease Inhibitor"/>
    <property type="match status" value="2"/>
</dbReference>
<keyword evidence="6" id="KW-1185">Reference proteome</keyword>
<organism evidence="4">
    <name type="scientific">Capitella teleta</name>
    <name type="common">Polychaete worm</name>
    <dbReference type="NCBI Taxonomy" id="283909"/>
    <lineage>
        <taxon>Eukaryota</taxon>
        <taxon>Metazoa</taxon>
        <taxon>Spiralia</taxon>
        <taxon>Lophotrochozoa</taxon>
        <taxon>Annelida</taxon>
        <taxon>Polychaeta</taxon>
        <taxon>Sedentaria</taxon>
        <taxon>Scolecida</taxon>
        <taxon>Capitellidae</taxon>
        <taxon>Capitella</taxon>
    </lineage>
</organism>
<dbReference type="SUPFAM" id="SSF52058">
    <property type="entry name" value="L domain-like"/>
    <property type="match status" value="1"/>
</dbReference>
<dbReference type="InterPro" id="IPR001611">
    <property type="entry name" value="Leu-rich_rpt"/>
</dbReference>
<feature type="chain" id="PRO_5008789085" evidence="3">
    <location>
        <begin position="17"/>
        <end position="584"/>
    </location>
</feature>
<keyword evidence="1" id="KW-0433">Leucine-rich repeat</keyword>
<dbReference type="SMART" id="SM00369">
    <property type="entry name" value="LRR_TYP"/>
    <property type="match status" value="4"/>
</dbReference>
<keyword evidence="3" id="KW-0732">Signal</keyword>
<dbReference type="STRING" id="283909.R7VGZ2"/>
<dbReference type="InterPro" id="IPR003591">
    <property type="entry name" value="Leu-rich_rpt_typical-subtyp"/>
</dbReference>
<dbReference type="HOGENOM" id="CLU_467135_0_0_1"/>
<evidence type="ECO:0000313" key="5">
    <source>
        <dbReference type="EnsemblMetazoa" id="CapteP192264"/>
    </source>
</evidence>
<keyword evidence="2" id="KW-0677">Repeat</keyword>